<evidence type="ECO:0000313" key="5">
    <source>
        <dbReference type="EMBL" id="SUZ93232.1"/>
    </source>
</evidence>
<protein>
    <recommendedName>
        <fullName evidence="4">ABC transporter domain-containing protein</fullName>
    </recommendedName>
</protein>
<organism evidence="5">
    <name type="scientific">marine metagenome</name>
    <dbReference type="NCBI Taxonomy" id="408172"/>
    <lineage>
        <taxon>unclassified sequences</taxon>
        <taxon>metagenomes</taxon>
        <taxon>ecological metagenomes</taxon>
    </lineage>
</organism>
<dbReference type="InterPro" id="IPR013563">
    <property type="entry name" value="Oligopep_ABC_C"/>
</dbReference>
<evidence type="ECO:0000256" key="3">
    <source>
        <dbReference type="ARBA" id="ARBA00022840"/>
    </source>
</evidence>
<keyword evidence="3" id="KW-0067">ATP-binding</keyword>
<evidence type="ECO:0000259" key="4">
    <source>
        <dbReference type="PROSITE" id="PS50893"/>
    </source>
</evidence>
<sequence>MEPTDGEIFFENSDISRLGRSALQEKRADMQMIYQSPAASLNGRMTVGQIIAEPLLVHQGIKGLEARRQVLELLDTVGLKEEHYFRYPHEFSGGQQQRIGIARALSVKPKLLVLDEPTSALDVSVQAQVLNLLDSLQKEFDLTYLFISHDLGVVRYLCDRVALLYLGEIVEVGNVDTVFDNPAHPYTQALISAIPEPDPESEDTEILLKGETTDTRPETGCPFAPRCQATKIDICNTVTPVLRDMGNGRQAACHLVSEAINA</sequence>
<feature type="domain" description="ABC transporter" evidence="4">
    <location>
        <begin position="3"/>
        <end position="191"/>
    </location>
</feature>
<accession>A0A381RMZ6</accession>
<dbReference type="Pfam" id="PF08352">
    <property type="entry name" value="oligo_HPY"/>
    <property type="match status" value="1"/>
</dbReference>
<dbReference type="EMBL" id="UINC01002129">
    <property type="protein sequence ID" value="SUZ93232.1"/>
    <property type="molecule type" value="Genomic_DNA"/>
</dbReference>
<keyword evidence="2" id="KW-0547">Nucleotide-binding</keyword>
<dbReference type="GO" id="GO:0015833">
    <property type="term" value="P:peptide transport"/>
    <property type="evidence" value="ECO:0007669"/>
    <property type="project" value="InterPro"/>
</dbReference>
<dbReference type="GO" id="GO:0016887">
    <property type="term" value="F:ATP hydrolysis activity"/>
    <property type="evidence" value="ECO:0007669"/>
    <property type="project" value="InterPro"/>
</dbReference>
<dbReference type="CDD" id="cd03257">
    <property type="entry name" value="ABC_NikE_OppD_transporters"/>
    <property type="match status" value="1"/>
</dbReference>
<reference evidence="5" key="1">
    <citation type="submission" date="2018-05" db="EMBL/GenBank/DDBJ databases">
        <authorList>
            <person name="Lanie J.A."/>
            <person name="Ng W.-L."/>
            <person name="Kazmierczak K.M."/>
            <person name="Andrzejewski T.M."/>
            <person name="Davidsen T.M."/>
            <person name="Wayne K.J."/>
            <person name="Tettelin H."/>
            <person name="Glass J.I."/>
            <person name="Rusch D."/>
            <person name="Podicherti R."/>
            <person name="Tsui H.-C.T."/>
            <person name="Winkler M.E."/>
        </authorList>
    </citation>
    <scope>NUCLEOTIDE SEQUENCE</scope>
</reference>
<dbReference type="NCBIfam" id="TIGR01727">
    <property type="entry name" value="oligo_HPY"/>
    <property type="match status" value="1"/>
</dbReference>
<name>A0A381RMZ6_9ZZZZ</name>
<proteinExistence type="predicted"/>
<dbReference type="AlphaFoldDB" id="A0A381RMZ6"/>
<dbReference type="PANTHER" id="PTHR43776">
    <property type="entry name" value="TRANSPORT ATP-BINDING PROTEIN"/>
    <property type="match status" value="1"/>
</dbReference>
<evidence type="ECO:0000256" key="2">
    <source>
        <dbReference type="ARBA" id="ARBA00022741"/>
    </source>
</evidence>
<dbReference type="InterPro" id="IPR017871">
    <property type="entry name" value="ABC_transporter-like_CS"/>
</dbReference>
<dbReference type="PROSITE" id="PS00211">
    <property type="entry name" value="ABC_TRANSPORTER_1"/>
    <property type="match status" value="1"/>
</dbReference>
<evidence type="ECO:0000256" key="1">
    <source>
        <dbReference type="ARBA" id="ARBA00022448"/>
    </source>
</evidence>
<keyword evidence="1" id="KW-0813">Transport</keyword>
<dbReference type="Pfam" id="PF00005">
    <property type="entry name" value="ABC_tran"/>
    <property type="match status" value="1"/>
</dbReference>
<dbReference type="InterPro" id="IPR003439">
    <property type="entry name" value="ABC_transporter-like_ATP-bd"/>
</dbReference>
<dbReference type="InterPro" id="IPR050319">
    <property type="entry name" value="ABC_transp_ATP-bind"/>
</dbReference>
<dbReference type="Gene3D" id="3.40.50.300">
    <property type="entry name" value="P-loop containing nucleotide triphosphate hydrolases"/>
    <property type="match status" value="1"/>
</dbReference>
<gene>
    <name evidence="5" type="ORF">METZ01_LOCUS46086</name>
</gene>
<dbReference type="PROSITE" id="PS50893">
    <property type="entry name" value="ABC_TRANSPORTER_2"/>
    <property type="match status" value="1"/>
</dbReference>
<dbReference type="SUPFAM" id="SSF52540">
    <property type="entry name" value="P-loop containing nucleoside triphosphate hydrolases"/>
    <property type="match status" value="1"/>
</dbReference>
<dbReference type="GO" id="GO:0005524">
    <property type="term" value="F:ATP binding"/>
    <property type="evidence" value="ECO:0007669"/>
    <property type="project" value="UniProtKB-KW"/>
</dbReference>
<dbReference type="InterPro" id="IPR027417">
    <property type="entry name" value="P-loop_NTPase"/>
</dbReference>